<accession>A0A815EFF4</accession>
<dbReference type="Proteomes" id="UP000663877">
    <property type="component" value="Unassembled WGS sequence"/>
</dbReference>
<feature type="region of interest" description="Disordered" evidence="1">
    <location>
        <begin position="1"/>
        <end position="30"/>
    </location>
</feature>
<evidence type="ECO:0000313" key="2">
    <source>
        <dbReference type="EMBL" id="CAF1311045.1"/>
    </source>
</evidence>
<proteinExistence type="predicted"/>
<evidence type="ECO:0000256" key="1">
    <source>
        <dbReference type="SAM" id="MobiDB-lite"/>
    </source>
</evidence>
<gene>
    <name evidence="2" type="ORF">BJG266_LOCUS32816</name>
</gene>
<dbReference type="AlphaFoldDB" id="A0A815EFF4"/>
<sequence length="30" mass="3293">EGKAYVKRTAKKTAGRKRTTGGRAKKSTKK</sequence>
<name>A0A815EFF4_9BILA</name>
<comment type="caution">
    <text evidence="2">The sequence shown here is derived from an EMBL/GenBank/DDBJ whole genome shotgun (WGS) entry which is preliminary data.</text>
</comment>
<reference evidence="2" key="1">
    <citation type="submission" date="2021-02" db="EMBL/GenBank/DDBJ databases">
        <authorList>
            <person name="Nowell W R."/>
        </authorList>
    </citation>
    <scope>NUCLEOTIDE SEQUENCE</scope>
</reference>
<dbReference type="EMBL" id="CAJNOI010000579">
    <property type="protein sequence ID" value="CAF1311045.1"/>
    <property type="molecule type" value="Genomic_DNA"/>
</dbReference>
<evidence type="ECO:0000313" key="3">
    <source>
        <dbReference type="Proteomes" id="UP000663877"/>
    </source>
</evidence>
<feature type="non-terminal residue" evidence="2">
    <location>
        <position position="1"/>
    </location>
</feature>
<protein>
    <submittedName>
        <fullName evidence="2">Uncharacterized protein</fullName>
    </submittedName>
</protein>
<organism evidence="2 3">
    <name type="scientific">Adineta steineri</name>
    <dbReference type="NCBI Taxonomy" id="433720"/>
    <lineage>
        <taxon>Eukaryota</taxon>
        <taxon>Metazoa</taxon>
        <taxon>Spiralia</taxon>
        <taxon>Gnathifera</taxon>
        <taxon>Rotifera</taxon>
        <taxon>Eurotatoria</taxon>
        <taxon>Bdelloidea</taxon>
        <taxon>Adinetida</taxon>
        <taxon>Adinetidae</taxon>
        <taxon>Adineta</taxon>
    </lineage>
</organism>